<comment type="caution">
    <text evidence="3">The sequence shown here is derived from an EMBL/GenBank/DDBJ whole genome shotgun (WGS) entry which is preliminary data.</text>
</comment>
<protein>
    <submittedName>
        <fullName evidence="3">GNAT family N-acetyltransferase</fullName>
    </submittedName>
</protein>
<dbReference type="InterPro" id="IPR016181">
    <property type="entry name" value="Acyl_CoA_acyltransferase"/>
</dbReference>
<dbReference type="PANTHER" id="PTHR43792">
    <property type="entry name" value="GNAT FAMILY, PUTATIVE (AFU_ORTHOLOGUE AFUA_3G00765)-RELATED-RELATED"/>
    <property type="match status" value="1"/>
</dbReference>
<dbReference type="GO" id="GO:0016747">
    <property type="term" value="F:acyltransferase activity, transferring groups other than amino-acyl groups"/>
    <property type="evidence" value="ECO:0007669"/>
    <property type="project" value="InterPro"/>
</dbReference>
<keyword evidence="3" id="KW-0808">Transferase</keyword>
<proteinExistence type="predicted"/>
<dbReference type="Gene3D" id="3.10.180.10">
    <property type="entry name" value="2,3-Dihydroxybiphenyl 1,2-Dioxygenase, domain 1"/>
    <property type="match status" value="1"/>
</dbReference>
<keyword evidence="4" id="KW-1185">Reference proteome</keyword>
<dbReference type="InterPro" id="IPR037523">
    <property type="entry name" value="VOC_core"/>
</dbReference>
<evidence type="ECO:0000259" key="1">
    <source>
        <dbReference type="PROSITE" id="PS51186"/>
    </source>
</evidence>
<feature type="domain" description="VOC" evidence="2">
    <location>
        <begin position="196"/>
        <end position="310"/>
    </location>
</feature>
<dbReference type="Gene3D" id="3.40.630.30">
    <property type="match status" value="1"/>
</dbReference>
<evidence type="ECO:0000313" key="4">
    <source>
        <dbReference type="Proteomes" id="UP000293342"/>
    </source>
</evidence>
<name>A0A4R0IQY2_9ACTN</name>
<reference evidence="3 4" key="1">
    <citation type="submission" date="2019-02" db="EMBL/GenBank/DDBJ databases">
        <title>Kribbella capetownensis sp. nov. and Kribbella speibonae sp. nov., isolated from soil.</title>
        <authorList>
            <person name="Curtis S.M."/>
            <person name="Norton I."/>
            <person name="Everest G.J."/>
            <person name="Meyers P.R."/>
        </authorList>
    </citation>
    <scope>NUCLEOTIDE SEQUENCE [LARGE SCALE GENOMIC DNA]</scope>
    <source>
        <strain evidence="3 4">YM53</strain>
    </source>
</reference>
<evidence type="ECO:0000313" key="3">
    <source>
        <dbReference type="EMBL" id="TCC33866.1"/>
    </source>
</evidence>
<dbReference type="InterPro" id="IPR051531">
    <property type="entry name" value="N-acetyltransferase"/>
</dbReference>
<dbReference type="Proteomes" id="UP000293342">
    <property type="component" value="Unassembled WGS sequence"/>
</dbReference>
<evidence type="ECO:0000259" key="2">
    <source>
        <dbReference type="PROSITE" id="PS51819"/>
    </source>
</evidence>
<gene>
    <name evidence="3" type="ORF">E0H75_42155</name>
</gene>
<dbReference type="AlphaFoldDB" id="A0A4R0IQY2"/>
<dbReference type="OrthoDB" id="3681341at2"/>
<feature type="domain" description="N-acetyltransferase" evidence="1">
    <location>
        <begin position="30"/>
        <end position="190"/>
    </location>
</feature>
<dbReference type="PROSITE" id="PS51819">
    <property type="entry name" value="VOC"/>
    <property type="match status" value="1"/>
</dbReference>
<dbReference type="SUPFAM" id="SSF54593">
    <property type="entry name" value="Glyoxalase/Bleomycin resistance protein/Dihydroxybiphenyl dioxygenase"/>
    <property type="match status" value="1"/>
</dbReference>
<dbReference type="Pfam" id="PF13302">
    <property type="entry name" value="Acetyltransf_3"/>
    <property type="match status" value="1"/>
</dbReference>
<dbReference type="PROSITE" id="PS51186">
    <property type="entry name" value="GNAT"/>
    <property type="match status" value="1"/>
</dbReference>
<accession>A0A4R0IQY2</accession>
<sequence>MILAPRPGERHAPAGSRHNRTMQLLTTRRLDLAPYDLDRDLEALHNMFADPEWARGGYSTPSRSEAESVERLDREFGDNGGRTWVLRLRPDETAIGVIAVFSDQGTTIRGLSWYLSREHWGAGLMSEAARVVVDHLLAQPDITGVEAWIDSRNTRSIGVARNAGLDLAGRLPRTNPGEIVQSIIMARAATPSDPTTFAIRPILQVPNVTTTAALLRDLLGLHLRFQSDDDSFARLELTQWNGGSGIDLQSATSEISPSTITFEVGVLVDPLYDAAVAAGLTATPPANTPWYRRTFTLILPEGHQLTFSGPIPQ</sequence>
<organism evidence="3 4">
    <name type="scientific">Kribbella capetownensis</name>
    <dbReference type="NCBI Taxonomy" id="1572659"/>
    <lineage>
        <taxon>Bacteria</taxon>
        <taxon>Bacillati</taxon>
        <taxon>Actinomycetota</taxon>
        <taxon>Actinomycetes</taxon>
        <taxon>Propionibacteriales</taxon>
        <taxon>Kribbellaceae</taxon>
        <taxon>Kribbella</taxon>
    </lineage>
</organism>
<dbReference type="EMBL" id="SJKD01000019">
    <property type="protein sequence ID" value="TCC33866.1"/>
    <property type="molecule type" value="Genomic_DNA"/>
</dbReference>
<dbReference type="InterPro" id="IPR029068">
    <property type="entry name" value="Glyas_Bleomycin-R_OHBP_Dase"/>
</dbReference>
<dbReference type="InterPro" id="IPR000182">
    <property type="entry name" value="GNAT_dom"/>
</dbReference>
<dbReference type="SUPFAM" id="SSF55729">
    <property type="entry name" value="Acyl-CoA N-acyltransferases (Nat)"/>
    <property type="match status" value="1"/>
</dbReference>